<keyword evidence="8" id="KW-0067">ATP-binding</keyword>
<feature type="compositionally biased region" description="Basic and acidic residues" evidence="12">
    <location>
        <begin position="497"/>
        <end position="507"/>
    </location>
</feature>
<dbReference type="InterPro" id="IPR044774">
    <property type="entry name" value="Suv3_DEXQc"/>
</dbReference>
<dbReference type="InterPro" id="IPR041082">
    <property type="entry name" value="Suv3_C_1"/>
</dbReference>
<dbReference type="GO" id="GO:0045025">
    <property type="term" value="C:mitochondrial degradosome"/>
    <property type="evidence" value="ECO:0007669"/>
    <property type="project" value="TreeGrafter"/>
</dbReference>
<dbReference type="EMBL" id="JAGMWT010000015">
    <property type="protein sequence ID" value="KAH7116059.1"/>
    <property type="molecule type" value="Genomic_DNA"/>
</dbReference>
<dbReference type="Pfam" id="PF12513">
    <property type="entry name" value="SUV3_C"/>
    <property type="match status" value="1"/>
</dbReference>
<keyword evidence="15" id="KW-1185">Reference proteome</keyword>
<evidence type="ECO:0000256" key="10">
    <source>
        <dbReference type="ARBA" id="ARBA00023128"/>
    </source>
</evidence>
<reference evidence="14" key="1">
    <citation type="journal article" date="2021" name="Nat. Commun.">
        <title>Genetic determinants of endophytism in the Arabidopsis root mycobiome.</title>
        <authorList>
            <person name="Mesny F."/>
            <person name="Miyauchi S."/>
            <person name="Thiergart T."/>
            <person name="Pickel B."/>
            <person name="Atanasova L."/>
            <person name="Karlsson M."/>
            <person name="Huettel B."/>
            <person name="Barry K.W."/>
            <person name="Haridas S."/>
            <person name="Chen C."/>
            <person name="Bauer D."/>
            <person name="Andreopoulos W."/>
            <person name="Pangilinan J."/>
            <person name="LaButti K."/>
            <person name="Riley R."/>
            <person name="Lipzen A."/>
            <person name="Clum A."/>
            <person name="Drula E."/>
            <person name="Henrissat B."/>
            <person name="Kohler A."/>
            <person name="Grigoriev I.V."/>
            <person name="Martin F.M."/>
            <person name="Hacquard S."/>
        </authorList>
    </citation>
    <scope>NUCLEOTIDE SEQUENCE</scope>
    <source>
        <strain evidence="14">MPI-CAGE-CH-0243</strain>
    </source>
</reference>
<dbReference type="OrthoDB" id="6692397at2759"/>
<evidence type="ECO:0000256" key="12">
    <source>
        <dbReference type="SAM" id="MobiDB-lite"/>
    </source>
</evidence>
<comment type="cofactor">
    <cofactor evidence="2">
        <name>Mg(2+)</name>
        <dbReference type="ChEBI" id="CHEBI:18420"/>
    </cofactor>
</comment>
<feature type="region of interest" description="Disordered" evidence="12">
    <location>
        <begin position="478"/>
        <end position="512"/>
    </location>
</feature>
<dbReference type="Pfam" id="PF00271">
    <property type="entry name" value="Helicase_C"/>
    <property type="match status" value="1"/>
</dbReference>
<evidence type="ECO:0000256" key="6">
    <source>
        <dbReference type="ARBA" id="ARBA00022801"/>
    </source>
</evidence>
<evidence type="ECO:0000259" key="13">
    <source>
        <dbReference type="PROSITE" id="PS51194"/>
    </source>
</evidence>
<dbReference type="GO" id="GO:0000965">
    <property type="term" value="P:mitochondrial RNA 3'-end processing"/>
    <property type="evidence" value="ECO:0007669"/>
    <property type="project" value="TreeGrafter"/>
</dbReference>
<dbReference type="GO" id="GO:0003724">
    <property type="term" value="F:RNA helicase activity"/>
    <property type="evidence" value="ECO:0007669"/>
    <property type="project" value="UniProtKB-EC"/>
</dbReference>
<evidence type="ECO:0000313" key="14">
    <source>
        <dbReference type="EMBL" id="KAH7116059.1"/>
    </source>
</evidence>
<dbReference type="SMART" id="SM00490">
    <property type="entry name" value="HELICc"/>
    <property type="match status" value="1"/>
</dbReference>
<dbReference type="CDD" id="cd17913">
    <property type="entry name" value="DEXQc_Suv3"/>
    <property type="match status" value="1"/>
</dbReference>
<keyword evidence="6 14" id="KW-0378">Hydrolase</keyword>
<dbReference type="Pfam" id="PF18147">
    <property type="entry name" value="Suv3_C_1"/>
    <property type="match status" value="1"/>
</dbReference>
<evidence type="ECO:0000256" key="1">
    <source>
        <dbReference type="ARBA" id="ARBA00001936"/>
    </source>
</evidence>
<sequence>MPTSTARRPSLCLFCSFASSSRARSTALPPRLPTLVPYIQTAHRSGGPGESGGSAYRNRQDPVTRSRYHGRSSAAGYGPFNLLKGEKDIETTVTESLAILKEELSTPELLESLDLDVQRFHAEWKKFRRYIHQWMKQGLPELRGLRRGQAATKLQTRLRYLFYAQLYGERFTKAEVENQKQLADLRYPSEWYPATRQLQRQVHLHVGPTNSGKTYHALKRLEQANRGIYLGPLRLLAHEVYTRLNAKGSQCALVTGEELRLPEGEPNMWSCTVEMAPLNTPLDVAVLDEIQMINHPERGWAWTQAFLGIQAKEIHLCGEARAVPIIKELCALIGDEVHVHNYERLTPLRVAKYSLGGRLNSLEKGDCVVAFSVLGIHALRRQIESKTGRKCAIVYGSLPPETRAQQARLFNEPDNEYDFLVASDAVGMGLNLSIKRVIFESTIKNNGIGFAPLNISELKQIAGRAGRYKSAHQAITQDTAERQALEPADPTIGLDDAVPKDDTKSPPRDTTTVGIVTTLEPEDFPFLQAGMEREPEKITTAGLFPPSLIVERFANYFPPGTPFSYILLRLHEISDLHPRFHLCALKDQLAIADTIHLIRNLSIQERIIICAAPTNVKDPAEVACLQALVRCIADNESGNLLDLPIPLEVLDEKPTAERSYLFKLEQLHKMLVLYLWLSYRFPNVLISRPLANYTKKLVEDAIEQTLSQFSYTEKNLSVRRQRLREAAEKARQLGDTGEEGAIGTAAERDTKGMPQEMQDVLEDTRSFQDDSTGPRDEEGRHSTPEVGRQGRRMRTGIELGYKRLDLGEQVRV</sequence>
<keyword evidence="5" id="KW-0547">Nucleotide-binding</keyword>
<accession>A0A9P9IDR1</accession>
<protein>
    <recommendedName>
        <fullName evidence="4">RNA helicase</fullName>
        <ecNumber evidence="4">3.6.4.13</ecNumber>
    </recommendedName>
</protein>
<dbReference type="SUPFAM" id="SSF52540">
    <property type="entry name" value="P-loop containing nucleoside triphosphate hydrolases"/>
    <property type="match status" value="1"/>
</dbReference>
<evidence type="ECO:0000256" key="8">
    <source>
        <dbReference type="ARBA" id="ARBA00022840"/>
    </source>
</evidence>
<feature type="region of interest" description="Disordered" evidence="12">
    <location>
        <begin position="41"/>
        <end position="72"/>
    </location>
</feature>
<comment type="caution">
    <text evidence="14">The sequence shown here is derived from an EMBL/GenBank/DDBJ whole genome shotgun (WGS) entry which is preliminary data.</text>
</comment>
<dbReference type="PANTHER" id="PTHR12131:SF1">
    <property type="entry name" value="ATP-DEPENDENT RNA HELICASE SUPV3L1, MITOCHONDRIAL-RELATED"/>
    <property type="match status" value="1"/>
</dbReference>
<proteinExistence type="predicted"/>
<dbReference type="InterPro" id="IPR050699">
    <property type="entry name" value="RNA-DNA_Helicase"/>
</dbReference>
<comment type="cofactor">
    <cofactor evidence="1">
        <name>Mn(2+)</name>
        <dbReference type="ChEBI" id="CHEBI:29035"/>
    </cofactor>
</comment>
<feature type="region of interest" description="Disordered" evidence="12">
    <location>
        <begin position="727"/>
        <end position="795"/>
    </location>
</feature>
<evidence type="ECO:0000256" key="4">
    <source>
        <dbReference type="ARBA" id="ARBA00012552"/>
    </source>
</evidence>
<dbReference type="Gene3D" id="1.20.58.1080">
    <property type="match status" value="1"/>
</dbReference>
<feature type="domain" description="Helicase C-terminal" evidence="13">
    <location>
        <begin position="354"/>
        <end position="511"/>
    </location>
</feature>
<keyword evidence="10" id="KW-0496">Mitochondrion</keyword>
<dbReference type="InterPro" id="IPR001650">
    <property type="entry name" value="Helicase_C-like"/>
</dbReference>
<evidence type="ECO:0000256" key="5">
    <source>
        <dbReference type="ARBA" id="ARBA00022741"/>
    </source>
</evidence>
<dbReference type="PROSITE" id="PS51194">
    <property type="entry name" value="HELICASE_CTER"/>
    <property type="match status" value="1"/>
</dbReference>
<evidence type="ECO:0000313" key="15">
    <source>
        <dbReference type="Proteomes" id="UP000700596"/>
    </source>
</evidence>
<dbReference type="PANTHER" id="PTHR12131">
    <property type="entry name" value="ATP-DEPENDENT RNA AND DNA HELICASE"/>
    <property type="match status" value="1"/>
</dbReference>
<dbReference type="InterPro" id="IPR055206">
    <property type="entry name" value="DEXQc_SUV3"/>
</dbReference>
<dbReference type="Pfam" id="PF22527">
    <property type="entry name" value="DEXQc_Suv3"/>
    <property type="match status" value="1"/>
</dbReference>
<comment type="subcellular location">
    <subcellularLocation>
        <location evidence="3">Mitochondrion</location>
    </subcellularLocation>
</comment>
<dbReference type="InterPro" id="IPR022192">
    <property type="entry name" value="SUV3_C"/>
</dbReference>
<comment type="catalytic activity">
    <reaction evidence="11">
        <text>ATP + H2O = ADP + phosphate + H(+)</text>
        <dbReference type="Rhea" id="RHEA:13065"/>
        <dbReference type="ChEBI" id="CHEBI:15377"/>
        <dbReference type="ChEBI" id="CHEBI:15378"/>
        <dbReference type="ChEBI" id="CHEBI:30616"/>
        <dbReference type="ChEBI" id="CHEBI:43474"/>
        <dbReference type="ChEBI" id="CHEBI:456216"/>
        <dbReference type="EC" id="3.6.4.13"/>
    </reaction>
</comment>
<evidence type="ECO:0000256" key="3">
    <source>
        <dbReference type="ARBA" id="ARBA00004173"/>
    </source>
</evidence>
<dbReference type="Gene3D" id="3.40.50.300">
    <property type="entry name" value="P-loop containing nucleotide triphosphate hydrolases"/>
    <property type="match status" value="2"/>
</dbReference>
<keyword evidence="7" id="KW-0347">Helicase</keyword>
<dbReference type="AlphaFoldDB" id="A0A9P9IDR1"/>
<dbReference type="InterPro" id="IPR027417">
    <property type="entry name" value="P-loop_NTPase"/>
</dbReference>
<evidence type="ECO:0000256" key="9">
    <source>
        <dbReference type="ARBA" id="ARBA00022946"/>
    </source>
</evidence>
<name>A0A9P9IDR1_9PLEO</name>
<dbReference type="Proteomes" id="UP000700596">
    <property type="component" value="Unassembled WGS sequence"/>
</dbReference>
<dbReference type="FunFam" id="3.40.50.300:FF:000269">
    <property type="entry name" value="ATP-dependent RNA helicase SUPV3L1, mitochondrial"/>
    <property type="match status" value="1"/>
</dbReference>
<dbReference type="GO" id="GO:0016787">
    <property type="term" value="F:hydrolase activity"/>
    <property type="evidence" value="ECO:0007669"/>
    <property type="project" value="UniProtKB-KW"/>
</dbReference>
<organism evidence="14 15">
    <name type="scientific">Dendryphion nanum</name>
    <dbReference type="NCBI Taxonomy" id="256645"/>
    <lineage>
        <taxon>Eukaryota</taxon>
        <taxon>Fungi</taxon>
        <taxon>Dikarya</taxon>
        <taxon>Ascomycota</taxon>
        <taxon>Pezizomycotina</taxon>
        <taxon>Dothideomycetes</taxon>
        <taxon>Pleosporomycetidae</taxon>
        <taxon>Pleosporales</taxon>
        <taxon>Torulaceae</taxon>
        <taxon>Dendryphion</taxon>
    </lineage>
</organism>
<evidence type="ECO:0000256" key="2">
    <source>
        <dbReference type="ARBA" id="ARBA00001946"/>
    </source>
</evidence>
<dbReference type="EC" id="3.6.4.13" evidence="4"/>
<dbReference type="GO" id="GO:0005524">
    <property type="term" value="F:ATP binding"/>
    <property type="evidence" value="ECO:0007669"/>
    <property type="project" value="UniProtKB-KW"/>
</dbReference>
<evidence type="ECO:0000256" key="11">
    <source>
        <dbReference type="ARBA" id="ARBA00047984"/>
    </source>
</evidence>
<feature type="compositionally biased region" description="Basic and acidic residues" evidence="12">
    <location>
        <begin position="762"/>
        <end position="783"/>
    </location>
</feature>
<dbReference type="CDD" id="cd18805">
    <property type="entry name" value="SF2_C_suv3"/>
    <property type="match status" value="1"/>
</dbReference>
<gene>
    <name evidence="14" type="ORF">B0J11DRAFT_495399</name>
</gene>
<keyword evidence="9" id="KW-0809">Transit peptide</keyword>
<evidence type="ECO:0000256" key="7">
    <source>
        <dbReference type="ARBA" id="ARBA00022806"/>
    </source>
</evidence>